<dbReference type="EMBL" id="CAJOBR010004446">
    <property type="protein sequence ID" value="CAF4782004.1"/>
    <property type="molecule type" value="Genomic_DNA"/>
</dbReference>
<keyword evidence="1" id="KW-0472">Membrane</keyword>
<name>A0A821N9C1_9BILA</name>
<dbReference type="EMBL" id="CAJOBQ010003506">
    <property type="protein sequence ID" value="CAF4608609.1"/>
    <property type="molecule type" value="Genomic_DNA"/>
</dbReference>
<accession>A0A821N9C1</accession>
<dbReference type="AlphaFoldDB" id="A0A821N9C1"/>
<dbReference type="Proteomes" id="UP000663848">
    <property type="component" value="Unassembled WGS sequence"/>
</dbReference>
<protein>
    <submittedName>
        <fullName evidence="3">Uncharacterized protein</fullName>
    </submittedName>
</protein>
<organism evidence="3 4">
    <name type="scientific">Rotaria socialis</name>
    <dbReference type="NCBI Taxonomy" id="392032"/>
    <lineage>
        <taxon>Eukaryota</taxon>
        <taxon>Metazoa</taxon>
        <taxon>Spiralia</taxon>
        <taxon>Gnathifera</taxon>
        <taxon>Rotifera</taxon>
        <taxon>Eurotatoria</taxon>
        <taxon>Bdelloidea</taxon>
        <taxon>Philodinida</taxon>
        <taxon>Philodinidae</taxon>
        <taxon>Rotaria</taxon>
    </lineage>
</organism>
<reference evidence="3" key="1">
    <citation type="submission" date="2021-02" db="EMBL/GenBank/DDBJ databases">
        <authorList>
            <person name="Nowell W R."/>
        </authorList>
    </citation>
    <scope>NUCLEOTIDE SEQUENCE</scope>
</reference>
<dbReference type="Proteomes" id="UP000663862">
    <property type="component" value="Unassembled WGS sequence"/>
</dbReference>
<evidence type="ECO:0000256" key="1">
    <source>
        <dbReference type="SAM" id="Phobius"/>
    </source>
</evidence>
<sequence length="181" mass="21027">MIDMKQNIFFYFVYAIVISIAVNAFNETLLLNEDYTLDDDDNENFYTVNVLLQAHIVLNSNISQNDTGFSIRLTARDGIKSEWYRLYNNEESNYFGQRCYNLPSTKHYFDIISSIAVRIDEQELTTSTVPYYICIHGTKSNNNTTMENNNWSGCAYIQPTIENKNGVYQEYKLRDANGKLI</sequence>
<gene>
    <name evidence="3" type="ORF">QYT958_LOCUS22769</name>
    <name evidence="2" type="ORF">TSG867_LOCUS28288</name>
</gene>
<feature type="transmembrane region" description="Helical" evidence="1">
    <location>
        <begin position="7"/>
        <end position="25"/>
    </location>
</feature>
<proteinExistence type="predicted"/>
<evidence type="ECO:0000313" key="3">
    <source>
        <dbReference type="EMBL" id="CAF4782004.1"/>
    </source>
</evidence>
<comment type="caution">
    <text evidence="3">The sequence shown here is derived from an EMBL/GenBank/DDBJ whole genome shotgun (WGS) entry which is preliminary data.</text>
</comment>
<keyword evidence="1" id="KW-1133">Transmembrane helix</keyword>
<evidence type="ECO:0000313" key="4">
    <source>
        <dbReference type="Proteomes" id="UP000663848"/>
    </source>
</evidence>
<evidence type="ECO:0000313" key="2">
    <source>
        <dbReference type="EMBL" id="CAF4608609.1"/>
    </source>
</evidence>
<keyword evidence="1" id="KW-0812">Transmembrane</keyword>